<gene>
    <name evidence="3" type="ORF">FOZ63_032073</name>
</gene>
<keyword evidence="1" id="KW-0175">Coiled coil</keyword>
<organism evidence="3 4">
    <name type="scientific">Perkinsus olseni</name>
    <name type="common">Perkinsus atlanticus</name>
    <dbReference type="NCBI Taxonomy" id="32597"/>
    <lineage>
        <taxon>Eukaryota</taxon>
        <taxon>Sar</taxon>
        <taxon>Alveolata</taxon>
        <taxon>Perkinsozoa</taxon>
        <taxon>Perkinsea</taxon>
        <taxon>Perkinsida</taxon>
        <taxon>Perkinsidae</taxon>
        <taxon>Perkinsus</taxon>
    </lineage>
</organism>
<feature type="compositionally biased region" description="Polar residues" evidence="2">
    <location>
        <begin position="331"/>
        <end position="346"/>
    </location>
</feature>
<accession>A0A7J6SUH8</accession>
<proteinExistence type="predicted"/>
<feature type="region of interest" description="Disordered" evidence="2">
    <location>
        <begin position="324"/>
        <end position="381"/>
    </location>
</feature>
<evidence type="ECO:0000313" key="4">
    <source>
        <dbReference type="Proteomes" id="UP000553632"/>
    </source>
</evidence>
<feature type="compositionally biased region" description="Low complexity" evidence="2">
    <location>
        <begin position="362"/>
        <end position="381"/>
    </location>
</feature>
<comment type="caution">
    <text evidence="3">The sequence shown here is derived from an EMBL/GenBank/DDBJ whole genome shotgun (WGS) entry which is preliminary data.</text>
</comment>
<evidence type="ECO:0000313" key="3">
    <source>
        <dbReference type="EMBL" id="KAF4736397.1"/>
    </source>
</evidence>
<name>A0A7J6SUH8_PEROL</name>
<feature type="region of interest" description="Disordered" evidence="2">
    <location>
        <begin position="210"/>
        <end position="295"/>
    </location>
</feature>
<dbReference type="Proteomes" id="UP000553632">
    <property type="component" value="Unassembled WGS sequence"/>
</dbReference>
<keyword evidence="4" id="KW-1185">Reference proteome</keyword>
<feature type="compositionally biased region" description="Low complexity" evidence="2">
    <location>
        <begin position="263"/>
        <end position="282"/>
    </location>
</feature>
<dbReference type="EMBL" id="JABANO010015724">
    <property type="protein sequence ID" value="KAF4736397.1"/>
    <property type="molecule type" value="Genomic_DNA"/>
</dbReference>
<evidence type="ECO:0000256" key="1">
    <source>
        <dbReference type="SAM" id="Coils"/>
    </source>
</evidence>
<feature type="region of interest" description="Disordered" evidence="2">
    <location>
        <begin position="1"/>
        <end position="22"/>
    </location>
</feature>
<feature type="region of interest" description="Disordered" evidence="2">
    <location>
        <begin position="154"/>
        <end position="194"/>
    </location>
</feature>
<sequence length="435" mass="48024">MTYRSPVSRPSSRADFTDAVEERDGAPEMLTLRIRKALSSIRSHLPPKEEMGVEGISAGSTGEVTTCRRCVALAFKVKKLETEVSCANERNQQSRAELRELRASKHKWEDQRDTYIDRLARVKEWIKLTKAKHKMEKEILVKEYEEQLRALGRELRQGPEEGHTLDKRPSPPRVPERRQQETPKVVTPRSRGVRPVREEMALEIALQAAADRGEVSSDLQRGQAEQTEVPVSAVLDSPTRPSPISWTIPVSELTPRKGRTPRENSSSSSSSPRRPTPKTASSNQDRREVSVERKPTDFDAALEAVMSYVEKHSNQARDMLLSARGEERSSRATSLGGSQKTTSDVTVCQDDAAAQQNRGEGTATTEPATASPPARAPTTTRVTVDTNAAEAETPKDHTGVHVVERAKSYSVSMPHTGTRSSIALGLPQVVGIQPC</sequence>
<feature type="compositionally biased region" description="Basic and acidic residues" evidence="2">
    <location>
        <begin position="284"/>
        <end position="295"/>
    </location>
</feature>
<feature type="compositionally biased region" description="Polar residues" evidence="2">
    <location>
        <begin position="217"/>
        <end position="226"/>
    </location>
</feature>
<feature type="coiled-coil region" evidence="1">
    <location>
        <begin position="77"/>
        <end position="154"/>
    </location>
</feature>
<reference evidence="3 4" key="1">
    <citation type="submission" date="2020-04" db="EMBL/GenBank/DDBJ databases">
        <title>Perkinsus olseni comparative genomics.</title>
        <authorList>
            <person name="Bogema D.R."/>
        </authorList>
    </citation>
    <scope>NUCLEOTIDE SEQUENCE [LARGE SCALE GENOMIC DNA]</scope>
    <source>
        <strain evidence="3 4">ATCC PRA-207</strain>
    </source>
</reference>
<protein>
    <submittedName>
        <fullName evidence="3">Uncharacterized protein</fullName>
    </submittedName>
</protein>
<feature type="compositionally biased region" description="Basic and acidic residues" evidence="2">
    <location>
        <begin position="154"/>
        <end position="181"/>
    </location>
</feature>
<evidence type="ECO:0000256" key="2">
    <source>
        <dbReference type="SAM" id="MobiDB-lite"/>
    </source>
</evidence>
<dbReference type="AlphaFoldDB" id="A0A7J6SUH8"/>